<evidence type="ECO:0000259" key="2">
    <source>
        <dbReference type="SMART" id="SM00856"/>
    </source>
</evidence>
<evidence type="ECO:0000313" key="4">
    <source>
        <dbReference type="EMBL" id="PPS15900.1"/>
    </source>
</evidence>
<dbReference type="SUPFAM" id="SSF101148">
    <property type="entry name" value="Plant invertase/pectin methylesterase inhibitor"/>
    <property type="match status" value="1"/>
</dbReference>
<evidence type="ECO:0000313" key="3">
    <source>
        <dbReference type="EMBL" id="KAB2083285.1"/>
    </source>
</evidence>
<dbReference type="NCBIfam" id="TIGR01614">
    <property type="entry name" value="PME_inhib"/>
    <property type="match status" value="1"/>
</dbReference>
<dbReference type="SMART" id="SM00856">
    <property type="entry name" value="PMEI"/>
    <property type="match status" value="1"/>
</dbReference>
<sequence>MASQSHFINVIFTILFLSVNVFSPSRVSASKALIAKVCSDDAILDHDFCLKALSNAQANAAKSVNQLVDVAMKEAVAKAHTTLNVIVEMMKKPSSPATLEALKTCQNVYKNSIRSFGMISDELSEDAMSANYDVSLIGPDAETCIKALAAASVNAPEIANGNHDLQYFSSLGHGMTAKMN</sequence>
<feature type="signal peptide" evidence="1">
    <location>
        <begin position="1"/>
        <end position="29"/>
    </location>
</feature>
<dbReference type="OrthoDB" id="952400at2759"/>
<feature type="chain" id="PRO_5040583183" description="Pectinesterase inhibitor domain-containing protein" evidence="1">
    <location>
        <begin position="30"/>
        <end position="180"/>
    </location>
</feature>
<evidence type="ECO:0000313" key="6">
    <source>
        <dbReference type="Proteomes" id="UP000327439"/>
    </source>
</evidence>
<dbReference type="Proteomes" id="UP000239757">
    <property type="component" value="Unassembled WGS sequence"/>
</dbReference>
<keyword evidence="6" id="KW-1185">Reference proteome</keyword>
<dbReference type="Proteomes" id="UP000327439">
    <property type="component" value="Chromosome A05"/>
</dbReference>
<feature type="domain" description="Pectinesterase inhibitor" evidence="2">
    <location>
        <begin position="29"/>
        <end position="175"/>
    </location>
</feature>
<dbReference type="InterPro" id="IPR035513">
    <property type="entry name" value="Invertase/methylesterase_inhib"/>
</dbReference>
<proteinExistence type="predicted"/>
<dbReference type="AlphaFoldDB" id="A0A2P5YJX2"/>
<accession>A0A2P5YJX2</accession>
<dbReference type="PANTHER" id="PTHR31890">
    <property type="entry name" value="PLANT INVERTASE/PECTIN METHYLESTERASE INHIBITOR SUPERFAMILY PROTEIN"/>
    <property type="match status" value="1"/>
</dbReference>
<dbReference type="InterPro" id="IPR006501">
    <property type="entry name" value="Pectinesterase_inhib_dom"/>
</dbReference>
<dbReference type="Gene3D" id="1.20.140.40">
    <property type="entry name" value="Invertase/pectin methylesterase inhibitor family protein"/>
    <property type="match status" value="1"/>
</dbReference>
<name>A0A2P5YJX2_GOSBA</name>
<reference evidence="4 5" key="1">
    <citation type="submission" date="2015-01" db="EMBL/GenBank/DDBJ databases">
        <title>Genome of allotetraploid Gossypium barbadense reveals genomic plasticity and fiber elongation in cotton evolution.</title>
        <authorList>
            <person name="Chen X."/>
            <person name="Liu X."/>
            <person name="Zhao B."/>
            <person name="Zheng H."/>
            <person name="Hu Y."/>
            <person name="Lu G."/>
            <person name="Yang C."/>
            <person name="Chen J."/>
            <person name="Shan C."/>
            <person name="Zhang L."/>
            <person name="Zhou Y."/>
            <person name="Wang L."/>
            <person name="Guo W."/>
            <person name="Bai Y."/>
            <person name="Ruan J."/>
            <person name="Shangguan X."/>
            <person name="Mao Y."/>
            <person name="Jiang J."/>
            <person name="Zhu Y."/>
            <person name="Lei J."/>
            <person name="Kang H."/>
            <person name="Chen S."/>
            <person name="He X."/>
            <person name="Wang R."/>
            <person name="Wang Y."/>
            <person name="Chen J."/>
            <person name="Wang L."/>
            <person name="Yu S."/>
            <person name="Wang B."/>
            <person name="Wei J."/>
            <person name="Song S."/>
            <person name="Lu X."/>
            <person name="Gao Z."/>
            <person name="Gu W."/>
            <person name="Deng X."/>
            <person name="Ma D."/>
            <person name="Wang S."/>
            <person name="Liang W."/>
            <person name="Fang L."/>
            <person name="Cai C."/>
            <person name="Zhu X."/>
            <person name="Zhou B."/>
            <person name="Zhang Y."/>
            <person name="Chen Z."/>
            <person name="Xu S."/>
            <person name="Zhu R."/>
            <person name="Wang S."/>
            <person name="Zhang T."/>
            <person name="Zhao G."/>
        </authorList>
    </citation>
    <scope>NUCLEOTIDE SEQUENCE [LARGE SCALE GENOMIC DNA]</scope>
    <source>
        <strain evidence="5">cv. Xinhai21</strain>
        <tissue evidence="4">Leaf</tissue>
    </source>
</reference>
<organism evidence="4 5">
    <name type="scientific">Gossypium barbadense</name>
    <name type="common">Sea Island cotton</name>
    <name type="synonym">Hibiscus barbadensis</name>
    <dbReference type="NCBI Taxonomy" id="3634"/>
    <lineage>
        <taxon>Eukaryota</taxon>
        <taxon>Viridiplantae</taxon>
        <taxon>Streptophyta</taxon>
        <taxon>Embryophyta</taxon>
        <taxon>Tracheophyta</taxon>
        <taxon>Spermatophyta</taxon>
        <taxon>Magnoliopsida</taxon>
        <taxon>eudicotyledons</taxon>
        <taxon>Gunneridae</taxon>
        <taxon>Pentapetalae</taxon>
        <taxon>rosids</taxon>
        <taxon>malvids</taxon>
        <taxon>Malvales</taxon>
        <taxon>Malvaceae</taxon>
        <taxon>Malvoideae</taxon>
        <taxon>Gossypium</taxon>
    </lineage>
</organism>
<evidence type="ECO:0000256" key="1">
    <source>
        <dbReference type="SAM" id="SignalP"/>
    </source>
</evidence>
<gene>
    <name evidence="3" type="ORF">ES319_A05G255600v1</name>
    <name evidence="4" type="ORF">GOBAR_AA04680</name>
</gene>
<dbReference type="Pfam" id="PF04043">
    <property type="entry name" value="PMEI"/>
    <property type="match status" value="1"/>
</dbReference>
<dbReference type="InterPro" id="IPR034088">
    <property type="entry name" value="Pla_a_1-like"/>
</dbReference>
<dbReference type="GO" id="GO:0004857">
    <property type="term" value="F:enzyme inhibitor activity"/>
    <property type="evidence" value="ECO:0007669"/>
    <property type="project" value="InterPro"/>
</dbReference>
<dbReference type="EMBL" id="CM018206">
    <property type="protein sequence ID" value="KAB2083285.1"/>
    <property type="molecule type" value="Genomic_DNA"/>
</dbReference>
<protein>
    <recommendedName>
        <fullName evidence="2">Pectinesterase inhibitor domain-containing protein</fullName>
    </recommendedName>
</protein>
<dbReference type="EMBL" id="KZ663088">
    <property type="protein sequence ID" value="PPS15900.1"/>
    <property type="molecule type" value="Genomic_DNA"/>
</dbReference>
<evidence type="ECO:0000313" key="5">
    <source>
        <dbReference type="Proteomes" id="UP000239757"/>
    </source>
</evidence>
<dbReference type="CDD" id="cd15795">
    <property type="entry name" value="PMEI-Pla_a_1_like"/>
    <property type="match status" value="1"/>
</dbReference>
<dbReference type="PANTHER" id="PTHR31890:SF9">
    <property type="entry name" value="PLANT INVERTASE_PECTIN METHYLESTERASE INHIBITOR SUPERFAMILY PROTEIN"/>
    <property type="match status" value="1"/>
</dbReference>
<reference evidence="3 6" key="2">
    <citation type="submission" date="2019-06" db="EMBL/GenBank/DDBJ databases">
        <title>WGS assembly of Gossypium barbadense.</title>
        <authorList>
            <person name="Chen Z.J."/>
            <person name="Sreedasyam A."/>
            <person name="Ando A."/>
            <person name="Song Q."/>
            <person name="De L."/>
            <person name="Hulse-Kemp A."/>
            <person name="Ding M."/>
            <person name="Ye W."/>
            <person name="Kirkbride R."/>
            <person name="Jenkins J."/>
            <person name="Plott C."/>
            <person name="Lovell J."/>
            <person name="Lin Y.-M."/>
            <person name="Vaughn R."/>
            <person name="Liu B."/>
            <person name="Li W."/>
            <person name="Simpson S."/>
            <person name="Scheffler B."/>
            <person name="Saski C."/>
            <person name="Grover C."/>
            <person name="Hu G."/>
            <person name="Conover J."/>
            <person name="Carlson J."/>
            <person name="Shu S."/>
            <person name="Boston L."/>
            <person name="Williams M."/>
            <person name="Peterson D."/>
            <person name="Mcgee K."/>
            <person name="Jones D."/>
            <person name="Wendel J."/>
            <person name="Stelly D."/>
            <person name="Grimwood J."/>
            <person name="Schmutz J."/>
        </authorList>
    </citation>
    <scope>NUCLEOTIDE SEQUENCE [LARGE SCALE GENOMIC DNA]</scope>
    <source>
        <strain evidence="3">1400233.01</strain>
    </source>
</reference>
<keyword evidence="1" id="KW-0732">Signal</keyword>
<dbReference type="SMR" id="A0A2P5YJX2"/>